<dbReference type="KEGG" id="stq:Spith_0857"/>
<evidence type="ECO:0000259" key="21">
    <source>
        <dbReference type="Pfam" id="PF00391"/>
    </source>
</evidence>
<keyword evidence="8 17" id="KW-0813">Transport</keyword>
<feature type="domain" description="PEP-utilising enzyme C-terminal" evidence="22">
    <location>
        <begin position="254"/>
        <end position="539"/>
    </location>
</feature>
<dbReference type="HOGENOM" id="CLU_007308_7_0_12"/>
<dbReference type="InterPro" id="IPR023151">
    <property type="entry name" value="PEP_util_CS"/>
</dbReference>
<dbReference type="RefSeq" id="WP_014624507.1">
    <property type="nucleotide sequence ID" value="NC_017583.1"/>
</dbReference>
<evidence type="ECO:0000256" key="6">
    <source>
        <dbReference type="ARBA" id="ARBA00012232"/>
    </source>
</evidence>
<evidence type="ECO:0000256" key="5">
    <source>
        <dbReference type="ARBA" id="ARBA00007837"/>
    </source>
</evidence>
<evidence type="ECO:0000256" key="10">
    <source>
        <dbReference type="ARBA" id="ARBA00022597"/>
    </source>
</evidence>
<evidence type="ECO:0000313" key="24">
    <source>
        <dbReference type="EMBL" id="AEJ61132.1"/>
    </source>
</evidence>
<evidence type="ECO:0000259" key="22">
    <source>
        <dbReference type="Pfam" id="PF02896"/>
    </source>
</evidence>
<dbReference type="NCBIfam" id="TIGR01417">
    <property type="entry name" value="PTS_I_fam"/>
    <property type="match status" value="1"/>
</dbReference>
<feature type="binding site" evidence="19">
    <location>
        <position position="464"/>
    </location>
    <ligand>
        <name>phosphoenolpyruvate</name>
        <dbReference type="ChEBI" id="CHEBI:58702"/>
    </ligand>
</feature>
<feature type="binding site" evidence="19">
    <location>
        <begin position="453"/>
        <end position="454"/>
    </location>
    <ligand>
        <name>phosphoenolpyruvate</name>
        <dbReference type="ChEBI" id="CHEBI:58702"/>
    </ligand>
</feature>
<dbReference type="GO" id="GO:0009401">
    <property type="term" value="P:phosphoenolpyruvate-dependent sugar phosphotransferase system"/>
    <property type="evidence" value="ECO:0007669"/>
    <property type="project" value="UniProtKB-KW"/>
</dbReference>
<dbReference type="SUPFAM" id="SSF51621">
    <property type="entry name" value="Phosphoenolpyruvate/pyruvate domain"/>
    <property type="match status" value="1"/>
</dbReference>
<comment type="similarity">
    <text evidence="5 17">Belongs to the PEP-utilizing enzyme family.</text>
</comment>
<dbReference type="STRING" id="869211.Spith_0857"/>
<dbReference type="EC" id="2.7.3.9" evidence="6 17"/>
<dbReference type="Gene3D" id="1.10.274.10">
    <property type="entry name" value="PtsI, HPr-binding domain"/>
    <property type="match status" value="1"/>
</dbReference>
<keyword evidence="25" id="KW-1185">Reference proteome</keyword>
<evidence type="ECO:0000256" key="7">
    <source>
        <dbReference type="ARBA" id="ARBA00016544"/>
    </source>
</evidence>
<dbReference type="PANTHER" id="PTHR46244:SF3">
    <property type="entry name" value="PHOSPHOENOLPYRUVATE-PROTEIN PHOSPHOTRANSFERASE"/>
    <property type="match status" value="1"/>
</dbReference>
<comment type="catalytic activity">
    <reaction evidence="1 17">
        <text>L-histidyl-[protein] + phosphoenolpyruvate = N(pros)-phospho-L-histidyl-[protein] + pyruvate</text>
        <dbReference type="Rhea" id="RHEA:23880"/>
        <dbReference type="Rhea" id="RHEA-COMP:9745"/>
        <dbReference type="Rhea" id="RHEA-COMP:9746"/>
        <dbReference type="ChEBI" id="CHEBI:15361"/>
        <dbReference type="ChEBI" id="CHEBI:29979"/>
        <dbReference type="ChEBI" id="CHEBI:58702"/>
        <dbReference type="ChEBI" id="CHEBI:64837"/>
        <dbReference type="EC" id="2.7.3.9"/>
    </reaction>
</comment>
<dbReference type="PIRSF" id="PIRSF000732">
    <property type="entry name" value="PTS_enzyme_I"/>
    <property type="match status" value="1"/>
</dbReference>
<dbReference type="PROSITE" id="PS00370">
    <property type="entry name" value="PEP_ENZYMES_PHOS_SITE"/>
    <property type="match status" value="1"/>
</dbReference>
<dbReference type="InterPro" id="IPR036637">
    <property type="entry name" value="Phosphohistidine_dom_sf"/>
</dbReference>
<keyword evidence="13 17" id="KW-0479">Metal-binding</keyword>
<dbReference type="InterPro" id="IPR008279">
    <property type="entry name" value="PEP-util_enz_mobile_dom"/>
</dbReference>
<comment type="cofactor">
    <cofactor evidence="2 17 20">
        <name>Mg(2+)</name>
        <dbReference type="ChEBI" id="CHEBI:18420"/>
    </cofactor>
</comment>
<keyword evidence="10 17" id="KW-0762">Sugar transport</keyword>
<dbReference type="SUPFAM" id="SSF47831">
    <property type="entry name" value="Enzyme I of the PEP:sugar phosphotransferase system HPr-binding (sub)domain"/>
    <property type="match status" value="1"/>
</dbReference>
<dbReference type="PROSITE" id="PS00742">
    <property type="entry name" value="PEP_ENZYMES_2"/>
    <property type="match status" value="1"/>
</dbReference>
<evidence type="ECO:0000256" key="11">
    <source>
        <dbReference type="ARBA" id="ARBA00022679"/>
    </source>
</evidence>
<dbReference type="PANTHER" id="PTHR46244">
    <property type="entry name" value="PHOSPHOENOLPYRUVATE-PROTEIN PHOSPHOTRANSFERASE"/>
    <property type="match status" value="1"/>
</dbReference>
<feature type="binding site" evidence="19">
    <location>
        <position position="330"/>
    </location>
    <ligand>
        <name>phosphoenolpyruvate</name>
        <dbReference type="ChEBI" id="CHEBI:58702"/>
    </ligand>
</feature>
<dbReference type="InterPro" id="IPR000121">
    <property type="entry name" value="PEP_util_C"/>
</dbReference>
<keyword evidence="11 17" id="KW-0808">Transferase</keyword>
<dbReference type="Pfam" id="PF05524">
    <property type="entry name" value="PEP-utilisers_N"/>
    <property type="match status" value="1"/>
</dbReference>
<evidence type="ECO:0000256" key="18">
    <source>
        <dbReference type="PIRSR" id="PIRSR000732-1"/>
    </source>
</evidence>
<feature type="binding site" evidence="20">
    <location>
        <position position="454"/>
    </location>
    <ligand>
        <name>Mg(2+)</name>
        <dbReference type="ChEBI" id="CHEBI:18420"/>
    </ligand>
</feature>
<comment type="subcellular location">
    <subcellularLocation>
        <location evidence="4 17">Cytoplasm</location>
    </subcellularLocation>
</comment>
<evidence type="ECO:0000256" key="9">
    <source>
        <dbReference type="ARBA" id="ARBA00022490"/>
    </source>
</evidence>
<evidence type="ECO:0000313" key="25">
    <source>
        <dbReference type="Proteomes" id="UP000007254"/>
    </source>
</evidence>
<dbReference type="InterPro" id="IPR008731">
    <property type="entry name" value="PTS_EIN"/>
</dbReference>
<evidence type="ECO:0000256" key="13">
    <source>
        <dbReference type="ARBA" id="ARBA00022723"/>
    </source>
</evidence>
<dbReference type="Gene3D" id="3.50.30.10">
    <property type="entry name" value="Phosphohistidine domain"/>
    <property type="match status" value="1"/>
</dbReference>
<evidence type="ECO:0000256" key="2">
    <source>
        <dbReference type="ARBA" id="ARBA00001946"/>
    </source>
</evidence>
<organism evidence="24 25">
    <name type="scientific">Winmispira thermophila (strain ATCC 700085 / DSM 6578 / Z-1203)</name>
    <name type="common">Spirochaeta thermophila</name>
    <dbReference type="NCBI Taxonomy" id="869211"/>
    <lineage>
        <taxon>Bacteria</taxon>
        <taxon>Pseudomonadati</taxon>
        <taxon>Spirochaetota</taxon>
        <taxon>Spirochaetia</taxon>
        <taxon>Winmispirales</taxon>
        <taxon>Winmispiraceae</taxon>
        <taxon>Winmispira</taxon>
    </lineage>
</organism>
<keyword evidence="14 17" id="KW-0418">Kinase</keyword>
<evidence type="ECO:0000256" key="12">
    <source>
        <dbReference type="ARBA" id="ARBA00022683"/>
    </source>
</evidence>
<keyword evidence="9 17" id="KW-0963">Cytoplasm</keyword>
<dbReference type="AlphaFoldDB" id="G0GBQ4"/>
<keyword evidence="12 17" id="KW-0598">Phosphotransferase system</keyword>
<dbReference type="Gene3D" id="3.20.20.60">
    <property type="entry name" value="Phosphoenolpyruvate-binding domains"/>
    <property type="match status" value="1"/>
</dbReference>
<dbReference type="SUPFAM" id="SSF52009">
    <property type="entry name" value="Phosphohistidine domain"/>
    <property type="match status" value="1"/>
</dbReference>
<evidence type="ECO:0000256" key="4">
    <source>
        <dbReference type="ARBA" id="ARBA00004496"/>
    </source>
</evidence>
<dbReference type="Pfam" id="PF02896">
    <property type="entry name" value="PEP-utilizers_C"/>
    <property type="match status" value="1"/>
</dbReference>
<feature type="binding site" evidence="20">
    <location>
        <position position="430"/>
    </location>
    <ligand>
        <name>Mg(2+)</name>
        <dbReference type="ChEBI" id="CHEBI:18420"/>
    </ligand>
</feature>
<evidence type="ECO:0000256" key="16">
    <source>
        <dbReference type="ARBA" id="ARBA00033235"/>
    </source>
</evidence>
<dbReference type="GO" id="GO:0046872">
    <property type="term" value="F:metal ion binding"/>
    <property type="evidence" value="ECO:0007669"/>
    <property type="project" value="UniProtKB-KW"/>
</dbReference>
<dbReference type="InterPro" id="IPR036618">
    <property type="entry name" value="PtsI_HPr-bd_sf"/>
</dbReference>
<comment type="function">
    <text evidence="3 17">General (non sugar-specific) component of the phosphoenolpyruvate-dependent sugar phosphotransferase system (sugar PTS). This major carbohydrate active-transport system catalyzes the phosphorylation of incoming sugar substrates concomitantly with their translocation across the cell membrane. Enzyme I transfers the phosphoryl group from phosphoenolpyruvate (PEP) to the phosphoryl carrier protein (HPr).</text>
</comment>
<feature type="active site" description="Proton donor" evidence="18">
    <location>
        <position position="501"/>
    </location>
</feature>
<name>G0GBQ4_WINT7</name>
<dbReference type="InterPro" id="IPR006318">
    <property type="entry name" value="PTS_EI-like"/>
</dbReference>
<dbReference type="InterPro" id="IPR015813">
    <property type="entry name" value="Pyrv/PenolPyrv_kinase-like_dom"/>
</dbReference>
<dbReference type="GO" id="GO:0016301">
    <property type="term" value="F:kinase activity"/>
    <property type="evidence" value="ECO:0007669"/>
    <property type="project" value="UniProtKB-KW"/>
</dbReference>
<feature type="domain" description="Phosphotransferase system enzyme I N-terminal" evidence="23">
    <location>
        <begin position="5"/>
        <end position="124"/>
    </location>
</feature>
<dbReference type="GO" id="GO:0008965">
    <property type="term" value="F:phosphoenolpyruvate-protein phosphotransferase activity"/>
    <property type="evidence" value="ECO:0007669"/>
    <property type="project" value="UniProtKB-EC"/>
</dbReference>
<evidence type="ECO:0000256" key="1">
    <source>
        <dbReference type="ARBA" id="ARBA00000683"/>
    </source>
</evidence>
<sequence length="577" mass="65323">MKKFKGISVFPGIAIGPAFVYSTELPPIPRYYLQDHHVEEELQRFRGAVERAVEEIERIKEGQQGETVKILDSHLLMLRDPEFTGSVERDVAESKRNVEWILLETTESYVERLKDADDDYLRERIYDIRDIANRILNHLLYRERILLSDLQEEVILVCHDLLPSEAIQMNKRMVKGIAMDAGGRTSHTAILARAFEIPSVLGLSEISRQVKSGQTLIVDGRDGVVIVDPTPEVMEQYQQRMREVEEQAIQLLSLNEVPGETRDGKRIFLRANIEVPEEVESVLAHGADGIGLFRTEFLFMHSRHLPTEEEQYAAYREVIEQMGDREVIIRTLDLGGEKVIPRLYDAHDEHNPILGWRAIRFCLANPHIFKIQLRAILRASIYGKVSIMFPLISSQEEVVMGLEILDQVKEELEREGIPFERDIPVGAMIEVPAAALTADILAQKVDFFSIGTNDLIQYTLATDRGNERVAYLYQPFHPAVLRLIQMTVDHAHQAGIPVGMCGEMAGDPLATFVLIGLGLDELSMSPASIPEVKRLVRSTSVAECEEFVGAILQLKSHRDVERLVREKMEELGHVGAN</sequence>
<protein>
    <recommendedName>
        <fullName evidence="7 17">Phosphoenolpyruvate-protein phosphotransferase</fullName>
        <ecNumber evidence="6 17">2.7.3.9</ecNumber>
    </recommendedName>
    <alternativeName>
        <fullName evidence="16 17">Phosphotransferase system, enzyme I</fullName>
    </alternativeName>
</protein>
<dbReference type="InterPro" id="IPR024692">
    <property type="entry name" value="PTS_EI"/>
</dbReference>
<evidence type="ECO:0000256" key="8">
    <source>
        <dbReference type="ARBA" id="ARBA00022448"/>
    </source>
</evidence>
<accession>G0GBQ4</accession>
<feature type="active site" description="Tele-phosphohistidine intermediate" evidence="18">
    <location>
        <position position="187"/>
    </location>
</feature>
<dbReference type="EMBL" id="CP002903">
    <property type="protein sequence ID" value="AEJ61132.1"/>
    <property type="molecule type" value="Genomic_DNA"/>
</dbReference>
<evidence type="ECO:0000256" key="19">
    <source>
        <dbReference type="PIRSR" id="PIRSR000732-2"/>
    </source>
</evidence>
<dbReference type="GO" id="GO:0005737">
    <property type="term" value="C:cytoplasm"/>
    <property type="evidence" value="ECO:0007669"/>
    <property type="project" value="UniProtKB-SubCell"/>
</dbReference>
<dbReference type="InterPro" id="IPR018274">
    <property type="entry name" value="PEP_util_AS"/>
</dbReference>
<gene>
    <name evidence="24" type="ordered locus">Spith_0857</name>
</gene>
<evidence type="ECO:0000256" key="20">
    <source>
        <dbReference type="PIRSR" id="PIRSR000732-3"/>
    </source>
</evidence>
<evidence type="ECO:0000259" key="23">
    <source>
        <dbReference type="Pfam" id="PF05524"/>
    </source>
</evidence>
<evidence type="ECO:0000256" key="3">
    <source>
        <dbReference type="ARBA" id="ARBA00002728"/>
    </source>
</evidence>
<dbReference type="PRINTS" id="PR01736">
    <property type="entry name" value="PHPHTRNFRASE"/>
</dbReference>
<proteinExistence type="inferred from homology"/>
<feature type="binding site" evidence="19">
    <location>
        <position position="294"/>
    </location>
    <ligand>
        <name>phosphoenolpyruvate</name>
        <dbReference type="ChEBI" id="CHEBI:58702"/>
    </ligand>
</feature>
<dbReference type="OrthoDB" id="9765468at2"/>
<dbReference type="InterPro" id="IPR040442">
    <property type="entry name" value="Pyrv_kinase-like_dom_sf"/>
</dbReference>
<feature type="domain" description="PEP-utilising enzyme mobile" evidence="21">
    <location>
        <begin position="151"/>
        <end position="223"/>
    </location>
</feature>
<evidence type="ECO:0000256" key="14">
    <source>
        <dbReference type="ARBA" id="ARBA00022777"/>
    </source>
</evidence>
<reference evidence="24 25" key="1">
    <citation type="submission" date="2011-06" db="EMBL/GenBank/DDBJ databases">
        <title>The complete genome of Spirochaeta thermophila DSM 6578.</title>
        <authorList>
            <consortium name="US DOE Joint Genome Institute (JGI-PGF)"/>
            <person name="Lucas S."/>
            <person name="Lapidus A."/>
            <person name="Bruce D."/>
            <person name="Goodwin L."/>
            <person name="Pitluck S."/>
            <person name="Peters L."/>
            <person name="Kyrpides N."/>
            <person name="Mavromatis K."/>
            <person name="Ivanova N."/>
            <person name="Mikailova N."/>
            <person name="Pagani I."/>
            <person name="Chertkov O."/>
            <person name="Detter J.C."/>
            <person name="Tapia R."/>
            <person name="Han C."/>
            <person name="Land M."/>
            <person name="Hauser L."/>
            <person name="Markowitz V."/>
            <person name="Cheng J.-F."/>
            <person name="Hugenholtz P."/>
            <person name="Woyke T."/>
            <person name="Wu D."/>
            <person name="Spring S."/>
            <person name="Merkhoffer B."/>
            <person name="Schneider S."/>
            <person name="Klenk H.-P."/>
            <person name="Eisen J.A."/>
        </authorList>
    </citation>
    <scope>NUCLEOTIDE SEQUENCE [LARGE SCALE GENOMIC DNA]</scope>
    <source>
        <strain evidence="25">ATCC 700085 / DSM 6578 / Z-1203</strain>
    </source>
</reference>
<dbReference type="Pfam" id="PF00391">
    <property type="entry name" value="PEP-utilizers"/>
    <property type="match status" value="1"/>
</dbReference>
<dbReference type="Proteomes" id="UP000007254">
    <property type="component" value="Chromosome"/>
</dbReference>
<evidence type="ECO:0000256" key="15">
    <source>
        <dbReference type="ARBA" id="ARBA00022842"/>
    </source>
</evidence>
<keyword evidence="15 17" id="KW-0460">Magnesium</keyword>
<dbReference type="InterPro" id="IPR050499">
    <property type="entry name" value="PEP-utilizing_PTS_enzyme"/>
</dbReference>
<evidence type="ECO:0000256" key="17">
    <source>
        <dbReference type="PIRNR" id="PIRNR000732"/>
    </source>
</evidence>